<evidence type="ECO:0000256" key="3">
    <source>
        <dbReference type="ARBA" id="ARBA00023125"/>
    </source>
</evidence>
<gene>
    <name evidence="5" type="ORF">IRJ18_10120</name>
</gene>
<evidence type="ECO:0000256" key="1">
    <source>
        <dbReference type="ARBA" id="ARBA00011046"/>
    </source>
</evidence>
<dbReference type="InterPro" id="IPR036388">
    <property type="entry name" value="WH-like_DNA-bd_sf"/>
</dbReference>
<evidence type="ECO:0000313" key="6">
    <source>
        <dbReference type="Proteomes" id="UP000632774"/>
    </source>
</evidence>
<dbReference type="Gene3D" id="1.10.4040.10">
    <property type="entry name" value="Penicillinase repressor domain"/>
    <property type="match status" value="1"/>
</dbReference>
<dbReference type="EMBL" id="JADFFM010000001">
    <property type="protein sequence ID" value="MBE9666717.1"/>
    <property type="molecule type" value="Genomic_DNA"/>
</dbReference>
<protein>
    <submittedName>
        <fullName evidence="5">BlaI/MecI/CopY family transcriptional regulator</fullName>
    </submittedName>
</protein>
<sequence>MKKIKELTKAEEQVMQILWQLGEAIVKDIIEKIPDPKPAYNTVSTVVRVLEGKGFIDHKSYGNSHVYFATVPEADYKKFTFDKMMTNYFSNSYQSLVSFLVKEKDLSIEELQELTQLAEKLKNKKQ</sequence>
<dbReference type="PIRSF" id="PIRSF019455">
    <property type="entry name" value="CopR_AtkY"/>
    <property type="match status" value="1"/>
</dbReference>
<reference evidence="5 6" key="1">
    <citation type="submission" date="2020-10" db="EMBL/GenBank/DDBJ databases">
        <title>Mucilaginibacter mali sp. nov., isolated from rhizosphere soil of apple orchard.</title>
        <authorList>
            <person name="Lee J.-S."/>
            <person name="Kim H.S."/>
            <person name="Kim J.-S."/>
        </authorList>
    </citation>
    <scope>NUCLEOTIDE SEQUENCE [LARGE SCALE GENOMIC DNA]</scope>
    <source>
        <strain evidence="5 6">KCTC 23157</strain>
    </source>
</reference>
<accession>A0ABR9XH50</accession>
<evidence type="ECO:0000256" key="4">
    <source>
        <dbReference type="ARBA" id="ARBA00023163"/>
    </source>
</evidence>
<proteinExistence type="inferred from homology"/>
<evidence type="ECO:0000256" key="2">
    <source>
        <dbReference type="ARBA" id="ARBA00023015"/>
    </source>
</evidence>
<name>A0ABR9XH50_9SPHI</name>
<dbReference type="InterPro" id="IPR036390">
    <property type="entry name" value="WH_DNA-bd_sf"/>
</dbReference>
<keyword evidence="2" id="KW-0805">Transcription regulation</keyword>
<keyword evidence="3" id="KW-0238">DNA-binding</keyword>
<dbReference type="Pfam" id="PF03965">
    <property type="entry name" value="Penicillinase_R"/>
    <property type="match status" value="1"/>
</dbReference>
<comment type="similarity">
    <text evidence="1">Belongs to the BlaI transcriptional regulatory family.</text>
</comment>
<dbReference type="Gene3D" id="1.10.10.10">
    <property type="entry name" value="Winged helix-like DNA-binding domain superfamily/Winged helix DNA-binding domain"/>
    <property type="match status" value="1"/>
</dbReference>
<dbReference type="Proteomes" id="UP000632774">
    <property type="component" value="Unassembled WGS sequence"/>
</dbReference>
<organism evidence="5 6">
    <name type="scientific">Mucilaginibacter boryungensis</name>
    <dbReference type="NCBI Taxonomy" id="768480"/>
    <lineage>
        <taxon>Bacteria</taxon>
        <taxon>Pseudomonadati</taxon>
        <taxon>Bacteroidota</taxon>
        <taxon>Sphingobacteriia</taxon>
        <taxon>Sphingobacteriales</taxon>
        <taxon>Sphingobacteriaceae</taxon>
        <taxon>Mucilaginibacter</taxon>
    </lineage>
</organism>
<dbReference type="InterPro" id="IPR005650">
    <property type="entry name" value="BlaI_family"/>
</dbReference>
<comment type="caution">
    <text evidence="5">The sequence shown here is derived from an EMBL/GenBank/DDBJ whole genome shotgun (WGS) entry which is preliminary data.</text>
</comment>
<evidence type="ECO:0000313" key="5">
    <source>
        <dbReference type="EMBL" id="MBE9666717.1"/>
    </source>
</evidence>
<keyword evidence="4" id="KW-0804">Transcription</keyword>
<dbReference type="SUPFAM" id="SSF46785">
    <property type="entry name" value="Winged helix' DNA-binding domain"/>
    <property type="match status" value="1"/>
</dbReference>
<keyword evidence="6" id="KW-1185">Reference proteome</keyword>